<organism evidence="14 15">
    <name type="scientific">Desulforamulus aeronauticus DSM 10349</name>
    <dbReference type="NCBI Taxonomy" id="1121421"/>
    <lineage>
        <taxon>Bacteria</taxon>
        <taxon>Bacillati</taxon>
        <taxon>Bacillota</taxon>
        <taxon>Clostridia</taxon>
        <taxon>Eubacteriales</taxon>
        <taxon>Peptococcaceae</taxon>
        <taxon>Desulforamulus</taxon>
    </lineage>
</organism>
<accession>A0A1M6UGV3</accession>
<feature type="domain" description="Methyl-accepting transducer" evidence="12">
    <location>
        <begin position="347"/>
        <end position="597"/>
    </location>
</feature>
<dbReference type="CDD" id="cd12912">
    <property type="entry name" value="PDC2_MCP_like"/>
    <property type="match status" value="1"/>
</dbReference>
<dbReference type="Gene3D" id="1.10.287.950">
    <property type="entry name" value="Methyl-accepting chemotaxis protein"/>
    <property type="match status" value="1"/>
</dbReference>
<keyword evidence="4 10" id="KW-0812">Transmembrane</keyword>
<evidence type="ECO:0000256" key="2">
    <source>
        <dbReference type="ARBA" id="ARBA00022475"/>
    </source>
</evidence>
<keyword evidence="5 10" id="KW-1133">Transmembrane helix</keyword>
<dbReference type="PRINTS" id="PR00260">
    <property type="entry name" value="CHEMTRNSDUCR"/>
</dbReference>
<dbReference type="SUPFAM" id="SSF103190">
    <property type="entry name" value="Sensory domain-like"/>
    <property type="match status" value="1"/>
</dbReference>
<dbReference type="SMART" id="SM00283">
    <property type="entry name" value="MA"/>
    <property type="match status" value="1"/>
</dbReference>
<dbReference type="InterPro" id="IPR029151">
    <property type="entry name" value="Sensor-like_sf"/>
</dbReference>
<dbReference type="InterPro" id="IPR004090">
    <property type="entry name" value="Chemotax_Me-accpt_rcpt"/>
</dbReference>
<keyword evidence="7 9" id="KW-0807">Transducer</keyword>
<keyword evidence="2" id="KW-1003">Cell membrane</keyword>
<dbReference type="GO" id="GO:0006935">
    <property type="term" value="P:chemotaxis"/>
    <property type="evidence" value="ECO:0007669"/>
    <property type="project" value="UniProtKB-KW"/>
</dbReference>
<sequence length="612" mass="67543">MIKFNSLKFKLTLFVLTMLMISIFSVAAVSITSFEKGVKEDKIQNSALANSLIDENISTFLNNAKASVSILGSSEQVQALDFPAMMRIFEQTRKENGFLYTYMGTIDGKMIDPAEDVDNNYDPRTRDWYKDAIEKGEMVVSDVYPDIVTKESCITISMPVKDKNGQILGVLGVDLTLNKLGEFTKKHKFGNTGYFYVVSNGKIIVHPDSKKLSMDLSKRPYVIDAMAGKQGLTEYVNSDGNNMAIYYSKMKSTGWVIITQQTVSEAYGQVYSTINKVILISIIIGILISLLTMWLIKKQIKQIDFLEKGAKLIADGDMRNSIAKLSNDEMGSLTEAINVMISNLKQMIEKIRDSANTLNGTSKSLDNYSLNIQKSVHKRTEEITQIAATVEQISASSQEVTASSIEMTNYTKGGKEKIQEAVYAMNNITQSTNEISEAVNNINQKGQEIGRIIDIITKIADQTNLLALNAAIEAARAGEHGRGFAVVAEEVRKLSDETTLASQNITQLVHDIQQSTNSAIGLVKENTSKVEIGDLSISETGVLLDHIFNVIVSLNEQFQQTNEATQAMAGSVQHVASMSQEQLAVIEDMQAMVNKLSLMAEDLKVSVQVFKL</sequence>
<dbReference type="CDD" id="cd06225">
    <property type="entry name" value="HAMP"/>
    <property type="match status" value="1"/>
</dbReference>
<dbReference type="Pfam" id="PF00672">
    <property type="entry name" value="HAMP"/>
    <property type="match status" value="1"/>
</dbReference>
<keyword evidence="6 10" id="KW-0472">Membrane</keyword>
<comment type="subcellular location">
    <subcellularLocation>
        <location evidence="1">Cell membrane</location>
        <topology evidence="1">Multi-pass membrane protein</topology>
    </subcellularLocation>
</comment>
<evidence type="ECO:0000256" key="10">
    <source>
        <dbReference type="SAM" id="Phobius"/>
    </source>
</evidence>
<dbReference type="PROSITE" id="PS50885">
    <property type="entry name" value="HAMP"/>
    <property type="match status" value="1"/>
</dbReference>
<evidence type="ECO:0000256" key="7">
    <source>
        <dbReference type="ARBA" id="ARBA00023224"/>
    </source>
</evidence>
<dbReference type="SUPFAM" id="SSF58104">
    <property type="entry name" value="Methyl-accepting chemotaxis protein (MCP) signaling domain"/>
    <property type="match status" value="1"/>
</dbReference>
<feature type="domain" description="HAMP" evidence="13">
    <location>
        <begin position="297"/>
        <end position="349"/>
    </location>
</feature>
<feature type="transmembrane region" description="Helical" evidence="10">
    <location>
        <begin position="277"/>
        <end position="296"/>
    </location>
</feature>
<proteinExistence type="inferred from homology"/>
<protein>
    <submittedName>
        <fullName evidence="14">Methyl-accepting chemotaxis protein</fullName>
    </submittedName>
</protein>
<dbReference type="PANTHER" id="PTHR32089:SF112">
    <property type="entry name" value="LYSOZYME-LIKE PROTEIN-RELATED"/>
    <property type="match status" value="1"/>
</dbReference>
<dbReference type="OrthoDB" id="13222at2"/>
<dbReference type="GO" id="GO:0005886">
    <property type="term" value="C:plasma membrane"/>
    <property type="evidence" value="ECO:0007669"/>
    <property type="project" value="UniProtKB-SubCell"/>
</dbReference>
<dbReference type="CDD" id="cd18773">
    <property type="entry name" value="PDC1_HK_sensor"/>
    <property type="match status" value="1"/>
</dbReference>
<evidence type="ECO:0000256" key="3">
    <source>
        <dbReference type="ARBA" id="ARBA00022500"/>
    </source>
</evidence>
<name>A0A1M6UGV3_9FIRM</name>
<dbReference type="PROSITE" id="PS50111">
    <property type="entry name" value="CHEMOTAXIS_TRANSDUC_2"/>
    <property type="match status" value="1"/>
</dbReference>
<dbReference type="Proteomes" id="UP000183997">
    <property type="component" value="Unassembled WGS sequence"/>
</dbReference>
<dbReference type="InterPro" id="IPR003660">
    <property type="entry name" value="HAMP_dom"/>
</dbReference>
<evidence type="ECO:0000313" key="14">
    <source>
        <dbReference type="EMBL" id="SHK68407.1"/>
    </source>
</evidence>
<dbReference type="GO" id="GO:0007165">
    <property type="term" value="P:signal transduction"/>
    <property type="evidence" value="ECO:0007669"/>
    <property type="project" value="UniProtKB-KW"/>
</dbReference>
<dbReference type="STRING" id="1121421.SAMN02745123_02752"/>
<dbReference type="InterPro" id="IPR004089">
    <property type="entry name" value="MCPsignal_dom"/>
</dbReference>
<dbReference type="Pfam" id="PF02743">
    <property type="entry name" value="dCache_1"/>
    <property type="match status" value="1"/>
</dbReference>
<keyword evidence="15" id="KW-1185">Reference proteome</keyword>
<evidence type="ECO:0000313" key="15">
    <source>
        <dbReference type="Proteomes" id="UP000183997"/>
    </source>
</evidence>
<dbReference type="AlphaFoldDB" id="A0A1M6UGV3"/>
<keyword evidence="11" id="KW-0732">Signal</keyword>
<evidence type="ECO:0000256" key="9">
    <source>
        <dbReference type="PROSITE-ProRule" id="PRU00284"/>
    </source>
</evidence>
<gene>
    <name evidence="14" type="ORF">SAMN02745123_02752</name>
</gene>
<dbReference type="InterPro" id="IPR033479">
    <property type="entry name" value="dCache_1"/>
</dbReference>
<evidence type="ECO:0000259" key="13">
    <source>
        <dbReference type="PROSITE" id="PS50885"/>
    </source>
</evidence>
<dbReference type="Pfam" id="PF00015">
    <property type="entry name" value="MCPsignal"/>
    <property type="match status" value="1"/>
</dbReference>
<evidence type="ECO:0000256" key="8">
    <source>
        <dbReference type="ARBA" id="ARBA00029447"/>
    </source>
</evidence>
<evidence type="ECO:0000256" key="5">
    <source>
        <dbReference type="ARBA" id="ARBA00022989"/>
    </source>
</evidence>
<dbReference type="EMBL" id="FRAR01000020">
    <property type="protein sequence ID" value="SHK68407.1"/>
    <property type="molecule type" value="Genomic_DNA"/>
</dbReference>
<evidence type="ECO:0000256" key="11">
    <source>
        <dbReference type="SAM" id="SignalP"/>
    </source>
</evidence>
<dbReference type="GO" id="GO:0004888">
    <property type="term" value="F:transmembrane signaling receptor activity"/>
    <property type="evidence" value="ECO:0007669"/>
    <property type="project" value="InterPro"/>
</dbReference>
<evidence type="ECO:0000256" key="6">
    <source>
        <dbReference type="ARBA" id="ARBA00023136"/>
    </source>
</evidence>
<dbReference type="Gene3D" id="3.30.450.20">
    <property type="entry name" value="PAS domain"/>
    <property type="match status" value="2"/>
</dbReference>
<keyword evidence="3" id="KW-0145">Chemotaxis</keyword>
<dbReference type="PANTHER" id="PTHR32089">
    <property type="entry name" value="METHYL-ACCEPTING CHEMOTAXIS PROTEIN MCPB"/>
    <property type="match status" value="1"/>
</dbReference>
<dbReference type="RefSeq" id="WP_072915404.1">
    <property type="nucleotide sequence ID" value="NZ_FRAR01000020.1"/>
</dbReference>
<dbReference type="CDD" id="cd11386">
    <property type="entry name" value="MCP_signal"/>
    <property type="match status" value="1"/>
</dbReference>
<evidence type="ECO:0000259" key="12">
    <source>
        <dbReference type="PROSITE" id="PS50111"/>
    </source>
</evidence>
<evidence type="ECO:0000256" key="4">
    <source>
        <dbReference type="ARBA" id="ARBA00022692"/>
    </source>
</evidence>
<comment type="similarity">
    <text evidence="8">Belongs to the methyl-accepting chemotaxis (MCP) protein family.</text>
</comment>
<evidence type="ECO:0000256" key="1">
    <source>
        <dbReference type="ARBA" id="ARBA00004651"/>
    </source>
</evidence>
<feature type="chain" id="PRO_5039493369" evidence="11">
    <location>
        <begin position="28"/>
        <end position="612"/>
    </location>
</feature>
<reference evidence="15" key="1">
    <citation type="submission" date="2016-11" db="EMBL/GenBank/DDBJ databases">
        <authorList>
            <person name="Varghese N."/>
            <person name="Submissions S."/>
        </authorList>
    </citation>
    <scope>NUCLEOTIDE SEQUENCE [LARGE SCALE GENOMIC DNA]</scope>
    <source>
        <strain evidence="15">DSM 10349</strain>
    </source>
</reference>
<dbReference type="SMART" id="SM00304">
    <property type="entry name" value="HAMP"/>
    <property type="match status" value="1"/>
</dbReference>
<feature type="signal peptide" evidence="11">
    <location>
        <begin position="1"/>
        <end position="27"/>
    </location>
</feature>